<dbReference type="InterPro" id="IPR000953">
    <property type="entry name" value="Chromo/chromo_shadow_dom"/>
</dbReference>
<comment type="caution">
    <text evidence="2">The sequence shown here is derived from an EMBL/GenBank/DDBJ whole genome shotgun (WGS) entry which is preliminary data.</text>
</comment>
<evidence type="ECO:0000313" key="3">
    <source>
        <dbReference type="Proteomes" id="UP000541444"/>
    </source>
</evidence>
<sequence length="110" mass="12467">IQRYGENAYELDIPGVCSHVVNVKLLTQFYGDIPSHPVAPLTLIDVALTSEINEILDSRLDAAGHVEFFIRWVGRTEENDSWISGESFARIDPTFYDDYMQLQNSRSNSS</sequence>
<feature type="non-terminal residue" evidence="2">
    <location>
        <position position="1"/>
    </location>
</feature>
<evidence type="ECO:0000313" key="2">
    <source>
        <dbReference type="EMBL" id="KAF6168024.1"/>
    </source>
</evidence>
<dbReference type="OrthoDB" id="6283463at2759"/>
<reference evidence="2 3" key="1">
    <citation type="journal article" date="2020" name="IScience">
        <title>Genome Sequencing of the Endangered Kingdonia uniflora (Circaeasteraceae, Ranunculales) Reveals Potential Mechanisms of Evolutionary Specialization.</title>
        <authorList>
            <person name="Sun Y."/>
            <person name="Deng T."/>
            <person name="Zhang A."/>
            <person name="Moore M.J."/>
            <person name="Landis J.B."/>
            <person name="Lin N."/>
            <person name="Zhang H."/>
            <person name="Zhang X."/>
            <person name="Huang J."/>
            <person name="Zhang X."/>
            <person name="Sun H."/>
            <person name="Wang H."/>
        </authorList>
    </citation>
    <scope>NUCLEOTIDE SEQUENCE [LARGE SCALE GENOMIC DNA]</scope>
    <source>
        <strain evidence="2">TB1705</strain>
        <tissue evidence="2">Leaf</tissue>
    </source>
</reference>
<gene>
    <name evidence="2" type="ORF">GIB67_011409</name>
</gene>
<dbReference type="PROSITE" id="PS50013">
    <property type="entry name" value="CHROMO_2"/>
    <property type="match status" value="1"/>
</dbReference>
<organism evidence="2 3">
    <name type="scientific">Kingdonia uniflora</name>
    <dbReference type="NCBI Taxonomy" id="39325"/>
    <lineage>
        <taxon>Eukaryota</taxon>
        <taxon>Viridiplantae</taxon>
        <taxon>Streptophyta</taxon>
        <taxon>Embryophyta</taxon>
        <taxon>Tracheophyta</taxon>
        <taxon>Spermatophyta</taxon>
        <taxon>Magnoliopsida</taxon>
        <taxon>Ranunculales</taxon>
        <taxon>Circaeasteraceae</taxon>
        <taxon>Kingdonia</taxon>
    </lineage>
</organism>
<accession>A0A7J7NM14</accession>
<keyword evidence="3" id="KW-1185">Reference proteome</keyword>
<dbReference type="EMBL" id="JACGCM010000704">
    <property type="protein sequence ID" value="KAF6168024.1"/>
    <property type="molecule type" value="Genomic_DNA"/>
</dbReference>
<dbReference type="SUPFAM" id="SSF54160">
    <property type="entry name" value="Chromo domain-like"/>
    <property type="match status" value="1"/>
</dbReference>
<dbReference type="Gene3D" id="2.40.50.40">
    <property type="match status" value="1"/>
</dbReference>
<dbReference type="Proteomes" id="UP000541444">
    <property type="component" value="Unassembled WGS sequence"/>
</dbReference>
<protein>
    <recommendedName>
        <fullName evidence="1">Chromo domain-containing protein</fullName>
    </recommendedName>
</protein>
<feature type="domain" description="Chromo" evidence="1">
    <location>
        <begin position="50"/>
        <end position="110"/>
    </location>
</feature>
<proteinExistence type="predicted"/>
<dbReference type="CDD" id="cd00024">
    <property type="entry name" value="CD_CSD"/>
    <property type="match status" value="1"/>
</dbReference>
<dbReference type="AlphaFoldDB" id="A0A7J7NM14"/>
<name>A0A7J7NM14_9MAGN</name>
<dbReference type="InterPro" id="IPR016197">
    <property type="entry name" value="Chromo-like_dom_sf"/>
</dbReference>
<evidence type="ECO:0000259" key="1">
    <source>
        <dbReference type="PROSITE" id="PS50013"/>
    </source>
</evidence>